<name>A0ABT7VVY4_9GAMM</name>
<evidence type="ECO:0000313" key="2">
    <source>
        <dbReference type="Proteomes" id="UP001171945"/>
    </source>
</evidence>
<gene>
    <name evidence="1" type="ORF">QUF54_10325</name>
</gene>
<feature type="non-terminal residue" evidence="1">
    <location>
        <position position="1"/>
    </location>
</feature>
<sequence>TKPSRSLSQGRLAVSGESLRVDKAVFSVLSIRDQVAPPTINLFNLELIFNDCTGMFFISG</sequence>
<keyword evidence="2" id="KW-1185">Reference proteome</keyword>
<reference evidence="1" key="1">
    <citation type="submission" date="2023-06" db="EMBL/GenBank/DDBJ databases">
        <title>Uncultivated large filamentous bacteria from sulfidic sediments reveal new species and different genomic features in energy metabolism and defense.</title>
        <authorList>
            <person name="Fonseca A."/>
        </authorList>
    </citation>
    <scope>NUCLEOTIDE SEQUENCE</scope>
    <source>
        <strain evidence="1">HSG4</strain>
    </source>
</reference>
<comment type="caution">
    <text evidence="1">The sequence shown here is derived from an EMBL/GenBank/DDBJ whole genome shotgun (WGS) entry which is preliminary data.</text>
</comment>
<accession>A0ABT7VVY4</accession>
<dbReference type="Proteomes" id="UP001171945">
    <property type="component" value="Unassembled WGS sequence"/>
</dbReference>
<dbReference type="EMBL" id="JAUCGM010000840">
    <property type="protein sequence ID" value="MDM8563737.1"/>
    <property type="molecule type" value="Genomic_DNA"/>
</dbReference>
<protein>
    <submittedName>
        <fullName evidence="1">Uncharacterized protein</fullName>
    </submittedName>
</protein>
<evidence type="ECO:0000313" key="1">
    <source>
        <dbReference type="EMBL" id="MDM8563737.1"/>
    </source>
</evidence>
<organism evidence="1 2">
    <name type="scientific">Candidatus Marithioploca araucensis</name>
    <dbReference type="NCBI Taxonomy" id="70273"/>
    <lineage>
        <taxon>Bacteria</taxon>
        <taxon>Pseudomonadati</taxon>
        <taxon>Pseudomonadota</taxon>
        <taxon>Gammaproteobacteria</taxon>
        <taxon>Thiotrichales</taxon>
        <taxon>Thiotrichaceae</taxon>
        <taxon>Candidatus Marithioploca</taxon>
    </lineage>
</organism>
<proteinExistence type="predicted"/>